<gene>
    <name evidence="2" type="ORF">GJV18_08720</name>
</gene>
<evidence type="ECO:0000313" key="2">
    <source>
        <dbReference type="EMBL" id="MVW75398.1"/>
    </source>
</evidence>
<protein>
    <submittedName>
        <fullName evidence="2">Uncharacterized protein</fullName>
    </submittedName>
</protein>
<feature type="region of interest" description="Disordered" evidence="1">
    <location>
        <begin position="1"/>
        <end position="34"/>
    </location>
</feature>
<sequence length="154" mass="16380">MPTLAEQRRAIRDGITASRQATAGDERKAIGKRLEAERRGTAVVEDLNRLVQQPAPRRTLRPVTPLGALPPTSGQGNYKAPPATTPGGGGIASPLTEVTRTEGGQVVPDRDYWPSINLYSSDGLMTFKLAAIKQAKFTDADGAAVAINYAEVPE</sequence>
<reference evidence="2 3" key="1">
    <citation type="submission" date="2019-11" db="EMBL/GenBank/DDBJ databases">
        <title>Pseudomonas flavidum sp. nov., isolated from Baiyang Lake.</title>
        <authorList>
            <person name="Zhao Y."/>
        </authorList>
    </citation>
    <scope>NUCLEOTIDE SEQUENCE [LARGE SCALE GENOMIC DNA]</scope>
    <source>
        <strain evidence="3">R-22-3 w-18</strain>
    </source>
</reference>
<evidence type="ECO:0000256" key="1">
    <source>
        <dbReference type="SAM" id="MobiDB-lite"/>
    </source>
</evidence>
<dbReference type="Proteomes" id="UP000429555">
    <property type="component" value="Unassembled WGS sequence"/>
</dbReference>
<keyword evidence="3" id="KW-1185">Reference proteome</keyword>
<feature type="region of interest" description="Disordered" evidence="1">
    <location>
        <begin position="54"/>
        <end position="106"/>
    </location>
</feature>
<evidence type="ECO:0000313" key="3">
    <source>
        <dbReference type="Proteomes" id="UP000429555"/>
    </source>
</evidence>
<dbReference type="RefSeq" id="WP_160344504.1">
    <property type="nucleotide sequence ID" value="NZ_WKJZ01000001.1"/>
</dbReference>
<comment type="caution">
    <text evidence="2">The sequence shown here is derived from an EMBL/GenBank/DDBJ whole genome shotgun (WGS) entry which is preliminary data.</text>
</comment>
<feature type="compositionally biased region" description="Basic and acidic residues" evidence="1">
    <location>
        <begin position="24"/>
        <end position="34"/>
    </location>
</feature>
<name>A0A6I4KUM6_9PSED</name>
<organism evidence="2 3">
    <name type="scientific">Pseudomonas xionganensis</name>
    <dbReference type="NCBI Taxonomy" id="2654845"/>
    <lineage>
        <taxon>Bacteria</taxon>
        <taxon>Pseudomonadati</taxon>
        <taxon>Pseudomonadota</taxon>
        <taxon>Gammaproteobacteria</taxon>
        <taxon>Pseudomonadales</taxon>
        <taxon>Pseudomonadaceae</taxon>
        <taxon>Pseudomonas</taxon>
    </lineage>
</organism>
<dbReference type="AlphaFoldDB" id="A0A6I4KUM6"/>
<feature type="compositionally biased region" description="Basic and acidic residues" evidence="1">
    <location>
        <begin position="1"/>
        <end position="12"/>
    </location>
</feature>
<proteinExistence type="predicted"/>
<accession>A0A6I4KUM6</accession>
<dbReference type="EMBL" id="WKJZ01000001">
    <property type="protein sequence ID" value="MVW75398.1"/>
    <property type="molecule type" value="Genomic_DNA"/>
</dbReference>